<dbReference type="EMBL" id="AONH01000006">
    <property type="protein sequence ID" value="KGM88815.1"/>
    <property type="molecule type" value="Genomic_DNA"/>
</dbReference>
<accession>A0A0A0HNN1</accession>
<dbReference type="InterPro" id="IPR045864">
    <property type="entry name" value="aa-tRNA-synth_II/BPL/LPL"/>
</dbReference>
<dbReference type="Proteomes" id="UP000030021">
    <property type="component" value="Unassembled WGS sequence"/>
</dbReference>
<dbReference type="InterPro" id="IPR050664">
    <property type="entry name" value="Octanoyltrans_LipM/LipL"/>
</dbReference>
<dbReference type="Pfam" id="PF21948">
    <property type="entry name" value="LplA-B_cat"/>
    <property type="match status" value="1"/>
</dbReference>
<reference evidence="2 3" key="1">
    <citation type="submission" date="2013-01" db="EMBL/GenBank/DDBJ databases">
        <authorList>
            <person name="Fiebig A."/>
            <person name="Goeker M."/>
            <person name="Klenk H.-P.P."/>
        </authorList>
    </citation>
    <scope>NUCLEOTIDE SEQUENCE [LARGE SCALE GENOMIC DNA]</scope>
    <source>
        <strain evidence="2 3">DSM 17069</strain>
    </source>
</reference>
<gene>
    <name evidence="2" type="ORF">rosmuc_01225</name>
</gene>
<dbReference type="AlphaFoldDB" id="A0A0A0HNN1"/>
<dbReference type="HOGENOM" id="CLU_022986_1_1_5"/>
<dbReference type="Gene3D" id="3.30.930.10">
    <property type="entry name" value="Bira Bifunctional Protein, Domain 2"/>
    <property type="match status" value="1"/>
</dbReference>
<keyword evidence="2" id="KW-0436">Ligase</keyword>
<dbReference type="SUPFAM" id="SSF55681">
    <property type="entry name" value="Class II aaRS and biotin synthetases"/>
    <property type="match status" value="1"/>
</dbReference>
<dbReference type="CDD" id="cd16443">
    <property type="entry name" value="LplA"/>
    <property type="match status" value="1"/>
</dbReference>
<dbReference type="PROSITE" id="PS51733">
    <property type="entry name" value="BPL_LPL_CATALYTIC"/>
    <property type="match status" value="1"/>
</dbReference>
<name>A0A0A0HNN1_9RHOB</name>
<evidence type="ECO:0000259" key="1">
    <source>
        <dbReference type="PROSITE" id="PS51733"/>
    </source>
</evidence>
<evidence type="ECO:0000313" key="2">
    <source>
        <dbReference type="EMBL" id="KGM88815.1"/>
    </source>
</evidence>
<dbReference type="Gene3D" id="3.30.390.50">
    <property type="entry name" value="CO dehydrogenase flavoprotein, C-terminal domain"/>
    <property type="match status" value="1"/>
</dbReference>
<protein>
    <submittedName>
        <fullName evidence="2">Lipoate-protein ligase A</fullName>
        <ecNumber evidence="2">6.3.1.20</ecNumber>
    </submittedName>
</protein>
<proteinExistence type="predicted"/>
<dbReference type="EC" id="6.3.1.20" evidence="2"/>
<dbReference type="RefSeq" id="WP_037270950.1">
    <property type="nucleotide sequence ID" value="NZ_KN293977.1"/>
</dbReference>
<comment type="caution">
    <text evidence="2">The sequence shown here is derived from an EMBL/GenBank/DDBJ whole genome shotgun (WGS) entry which is preliminary data.</text>
</comment>
<dbReference type="InterPro" id="IPR004143">
    <property type="entry name" value="BPL_LPL_catalytic"/>
</dbReference>
<organism evidence="2 3">
    <name type="scientific">Roseovarius mucosus DSM 17069</name>
    <dbReference type="NCBI Taxonomy" id="1288298"/>
    <lineage>
        <taxon>Bacteria</taxon>
        <taxon>Pseudomonadati</taxon>
        <taxon>Pseudomonadota</taxon>
        <taxon>Alphaproteobacteria</taxon>
        <taxon>Rhodobacterales</taxon>
        <taxon>Roseobacteraceae</taxon>
        <taxon>Roseovarius</taxon>
    </lineage>
</organism>
<sequence length="357" mass="37889">MTPFRLIDSGVADGRHQIAYDAALTELHEAGRVPDTLRFLRFPPTVLIGLHQSMQREVQVDRCRAEGVGLVRRVSGGGAIYLDPGQVGWELVFRRGTLPETDLGGIARIICDAVAGGLSDAFGIDAQFRPRNDIEVDGRKLSGTGGFWQGDTMVYQGTVLIDMDASRVRDLLNVPAAKLARHGAADVGDRLVTLKALLGEAPSVDAVQEAVRTGLERHLGIITTPDTPNTEERTLTEAKLTAEIGTDAFVFGEPEPAGEDVATAEATHPGGTLRADLRLEGPPGGRRIREALVTGDFFVAPPRIILDLEAHLRGLPAAEAANATDAFFAANPAGTLSLPVPAFAAIIAEAISEDARS</sequence>
<dbReference type="eggNOG" id="COG0095">
    <property type="taxonomic scope" value="Bacteria"/>
</dbReference>
<dbReference type="GO" id="GO:0016979">
    <property type="term" value="F:lipoate-protein ligase activity"/>
    <property type="evidence" value="ECO:0007669"/>
    <property type="project" value="UniProtKB-EC"/>
</dbReference>
<dbReference type="PANTHER" id="PTHR43679">
    <property type="entry name" value="OCTANOYLTRANSFERASE LIPM-RELATED"/>
    <property type="match status" value="1"/>
</dbReference>
<dbReference type="OrthoDB" id="9787898at2"/>
<dbReference type="PATRIC" id="fig|1288298.3.peg.1236"/>
<dbReference type="PANTHER" id="PTHR43679:SF2">
    <property type="entry name" value="OCTANOYL-[GCVH]:PROTEIN N-OCTANOYLTRANSFERASE"/>
    <property type="match status" value="1"/>
</dbReference>
<feature type="domain" description="BPL/LPL catalytic" evidence="1">
    <location>
        <begin position="31"/>
        <end position="223"/>
    </location>
</feature>
<evidence type="ECO:0000313" key="3">
    <source>
        <dbReference type="Proteomes" id="UP000030021"/>
    </source>
</evidence>